<accession>A0A1B7Z1Q3</accession>
<proteinExistence type="predicted"/>
<dbReference type="InterPro" id="IPR050312">
    <property type="entry name" value="IolE/XylAMocC-like"/>
</dbReference>
<feature type="domain" description="Xylose isomerase-like TIM barrel" evidence="1">
    <location>
        <begin position="67"/>
        <end position="287"/>
    </location>
</feature>
<dbReference type="InterPro" id="IPR013022">
    <property type="entry name" value="Xyl_isomerase-like_TIM-brl"/>
</dbReference>
<evidence type="ECO:0000313" key="3">
    <source>
        <dbReference type="Proteomes" id="UP000092164"/>
    </source>
</evidence>
<dbReference type="STRING" id="1836467.BTR34_13680"/>
<name>A0A1B7Z1Q3_9FLAO</name>
<dbReference type="PANTHER" id="PTHR12110">
    <property type="entry name" value="HYDROXYPYRUVATE ISOMERASE"/>
    <property type="match status" value="1"/>
</dbReference>
<dbReference type="Proteomes" id="UP000092164">
    <property type="component" value="Unassembled WGS sequence"/>
</dbReference>
<dbReference type="Gene3D" id="3.20.20.150">
    <property type="entry name" value="Divalent-metal-dependent TIM barrel enzymes"/>
    <property type="match status" value="1"/>
</dbReference>
<dbReference type="RefSeq" id="WP_068486362.1">
    <property type="nucleotide sequence ID" value="NZ_CP018760.1"/>
</dbReference>
<dbReference type="PROSITE" id="PS51318">
    <property type="entry name" value="TAT"/>
    <property type="match status" value="1"/>
</dbReference>
<dbReference type="EMBL" id="LZFP01000045">
    <property type="protein sequence ID" value="OBR36657.1"/>
    <property type="molecule type" value="Genomic_DNA"/>
</dbReference>
<reference evidence="3" key="1">
    <citation type="submission" date="2016-06" db="EMBL/GenBank/DDBJ databases">
        <authorList>
            <person name="Zhan P."/>
        </authorList>
    </citation>
    <scope>NUCLEOTIDE SEQUENCE [LARGE SCALE GENOMIC DNA]</scope>
    <source>
        <strain evidence="3">T28</strain>
    </source>
</reference>
<gene>
    <name evidence="2" type="ORF">A9200_09575</name>
</gene>
<keyword evidence="3" id="KW-1185">Reference proteome</keyword>
<dbReference type="PANTHER" id="PTHR12110:SF41">
    <property type="entry name" value="INOSOSE DEHYDRATASE"/>
    <property type="match status" value="1"/>
</dbReference>
<sequence length="308" mass="34605">MINRRKFIKKSGLGAAGTILAPNMVMATRSCKGENPAIPLNGHLWVYASKFPPNWDCTPVLDTVFSDLSAAGMDGLELMEGQLRHDDAVNRLKTLIKKYDLPVSGSSYGVGFGMWDIEQHNAILKDINTVVPRLSEVGGTTFGISVGNKPEGLKTEKELDDQAELLLKIRARCKENGIIANLHNHIYEVENDMHDLKGTLERIPDFKLGPDLNWLIRAGVDPVDFIKNYGDQIVYLHIRDQYKDGTWSEYVGQGDTNFKTIAQALKMKNFNGQAAIELAFSNDFNPKNDLKTDWQLSREFVEQTFNWS</sequence>
<dbReference type="SUPFAM" id="SSF51658">
    <property type="entry name" value="Xylose isomerase-like"/>
    <property type="match status" value="1"/>
</dbReference>
<dbReference type="AlphaFoldDB" id="A0A1B7Z1Q3"/>
<evidence type="ECO:0000259" key="1">
    <source>
        <dbReference type="Pfam" id="PF01261"/>
    </source>
</evidence>
<protein>
    <recommendedName>
        <fullName evidence="1">Xylose isomerase-like TIM barrel domain-containing protein</fullName>
    </recommendedName>
</protein>
<dbReference type="InterPro" id="IPR036237">
    <property type="entry name" value="Xyl_isomerase-like_sf"/>
</dbReference>
<dbReference type="Pfam" id="PF01261">
    <property type="entry name" value="AP_endonuc_2"/>
    <property type="match status" value="1"/>
</dbReference>
<dbReference type="KEGG" id="mart:BTR34_13680"/>
<dbReference type="InterPro" id="IPR006311">
    <property type="entry name" value="TAT_signal"/>
</dbReference>
<comment type="caution">
    <text evidence="2">The sequence shown here is derived from an EMBL/GenBank/DDBJ whole genome shotgun (WGS) entry which is preliminary data.</text>
</comment>
<evidence type="ECO:0000313" key="2">
    <source>
        <dbReference type="EMBL" id="OBR36657.1"/>
    </source>
</evidence>
<dbReference type="OrthoDB" id="9798407at2"/>
<organism evidence="2 3">
    <name type="scientific">Maribacter hydrothermalis</name>
    <dbReference type="NCBI Taxonomy" id="1836467"/>
    <lineage>
        <taxon>Bacteria</taxon>
        <taxon>Pseudomonadati</taxon>
        <taxon>Bacteroidota</taxon>
        <taxon>Flavobacteriia</taxon>
        <taxon>Flavobacteriales</taxon>
        <taxon>Flavobacteriaceae</taxon>
        <taxon>Maribacter</taxon>
    </lineage>
</organism>